<dbReference type="EMBL" id="CM011678">
    <property type="protein sequence ID" value="TMS18793.1"/>
    <property type="molecule type" value="Genomic_DNA"/>
</dbReference>
<comment type="caution">
    <text evidence="1">The sequence shown here is derived from an EMBL/GenBank/DDBJ whole genome shotgun (WGS) entry which is preliminary data.</text>
</comment>
<gene>
    <name evidence="1" type="ORF">E3U43_003114</name>
</gene>
<organism evidence="1 2">
    <name type="scientific">Larimichthys crocea</name>
    <name type="common">Large yellow croaker</name>
    <name type="synonym">Pseudosciaena crocea</name>
    <dbReference type="NCBI Taxonomy" id="215358"/>
    <lineage>
        <taxon>Eukaryota</taxon>
        <taxon>Metazoa</taxon>
        <taxon>Chordata</taxon>
        <taxon>Craniata</taxon>
        <taxon>Vertebrata</taxon>
        <taxon>Euteleostomi</taxon>
        <taxon>Actinopterygii</taxon>
        <taxon>Neopterygii</taxon>
        <taxon>Teleostei</taxon>
        <taxon>Neoteleostei</taxon>
        <taxon>Acanthomorphata</taxon>
        <taxon>Eupercaria</taxon>
        <taxon>Sciaenidae</taxon>
        <taxon>Larimichthys</taxon>
    </lineage>
</organism>
<proteinExistence type="predicted"/>
<reference evidence="1" key="1">
    <citation type="submission" date="2018-11" db="EMBL/GenBank/DDBJ databases">
        <title>The sequence and de novo assembly of Larimichthys crocea genome using PacBio and Hi-C technologies.</title>
        <authorList>
            <person name="Xu P."/>
            <person name="Chen B."/>
            <person name="Zhou Z."/>
            <person name="Ke Q."/>
            <person name="Wu Y."/>
            <person name="Bai H."/>
            <person name="Pu F."/>
        </authorList>
    </citation>
    <scope>NUCLEOTIDE SEQUENCE</scope>
    <source>
        <tissue evidence="1">Muscle</tissue>
    </source>
</reference>
<evidence type="ECO:0000313" key="1">
    <source>
        <dbReference type="EMBL" id="TMS18793.1"/>
    </source>
</evidence>
<sequence length="472" mass="53520">MLTEIGAGLMTHRTHQKLGLQGGHNHQTRSPIEVKPVDDKHHVKYCHMGTANVHKQEAKFTHCSYRWGTEGRKREEVTKENCSSVFPRPSRLLSCCQSVFFKSFTLTRRQTAPTPSRHSLCPPQVEPRCSRSSHTRRDAIRPEVPSVYLKIKSTTHFVQSSINNSLSLRTSCHGNCTACAYKNKSLTVHRHFSRHSTSTTPSSSCRNLSARKTEDTGEEAEGESGRESTMSGAKARSDAPVAENVSGGGHSTAAPPRDRKPGGGVLKRLKSRRSQVDSRPVTEEDLRTQSGHITPEDVLGLRVATRGYLCKPEDNIYNIDFVRFKIRDLETSTVLFEIAKPPHTEDDEENREGDASAGRFVRYQFTPAFLRLRTVGATVEFTVGNRPLNNFRMIERHYFRDHLLKSFDFDFGFCIPNSRNTCEHIYEFPQLSESLVRQMVECPYETRSDSFYFVENRLVMHNKADYAYNGGQ</sequence>
<dbReference type="Proteomes" id="UP000793456">
    <property type="component" value="Chromosome V"/>
</dbReference>
<evidence type="ECO:0000313" key="2">
    <source>
        <dbReference type="Proteomes" id="UP000793456"/>
    </source>
</evidence>
<name>A0ACD3RH66_LARCR</name>
<protein>
    <submittedName>
        <fullName evidence="1">Uncharacterized protein</fullName>
    </submittedName>
</protein>
<accession>A0ACD3RH66</accession>
<keyword evidence="2" id="KW-1185">Reference proteome</keyword>